<evidence type="ECO:0000313" key="4">
    <source>
        <dbReference type="RefSeq" id="XP_033537168.1"/>
    </source>
</evidence>
<dbReference type="Proteomes" id="UP000504638">
    <property type="component" value="Unplaced"/>
</dbReference>
<keyword evidence="3" id="KW-1185">Reference proteome</keyword>
<dbReference type="SUPFAM" id="SSF82199">
    <property type="entry name" value="SET domain"/>
    <property type="match status" value="1"/>
</dbReference>
<dbReference type="GO" id="GO:0005634">
    <property type="term" value="C:nucleus"/>
    <property type="evidence" value="ECO:0007669"/>
    <property type="project" value="TreeGrafter"/>
</dbReference>
<evidence type="ECO:0000313" key="2">
    <source>
        <dbReference type="EMBL" id="KAF1815537.1"/>
    </source>
</evidence>
<protein>
    <submittedName>
        <fullName evidence="2 4">SET domain-containing protein</fullName>
    </submittedName>
</protein>
<dbReference type="GO" id="GO:0016279">
    <property type="term" value="F:protein-lysine N-methyltransferase activity"/>
    <property type="evidence" value="ECO:0007669"/>
    <property type="project" value="TreeGrafter"/>
</dbReference>
<dbReference type="EMBL" id="ML975151">
    <property type="protein sequence ID" value="KAF1815537.1"/>
    <property type="molecule type" value="Genomic_DNA"/>
</dbReference>
<sequence length="525" mass="60081">MIKSGRREGWLSLPPHTFKSWTQLNDIELNGIKFAEVSGRGTGVIASRSFKSKDELRRGSVELDKLMTYVPLYEPEMLMKVPQDMVLSKETVRRWAAHDARFKELLNACPELIERKARGWILLFLLYQVTSCNPSTQLPCSRNPFMDYIKFLPEVSLPTFWSREEQKLLAGTTLLPALNAKLDSLKREFEILHSGTANIPWCADNWWIPEARYWSGTALTFEDWLHLDAAYRSRALEMPNIGDVMVPALDMANHASEEDITARYDVDADGNVMLVMKEEKTGAEGDEIFITYGEKGACEMLFSYGFLESSRTTASELFLDLSIPDDDPLKFVKKTVATCAPRVRIFDSETEHRDGGRKDETQWESDYVWWSCVNEEDGLEFRVLQQTDGERELAVIWKGARVEDPNMIGQHLKEDELRELFELRAVVMVQERVEAQLIKLKENGPSDATDDTEIRPEVKASITRLRELEGELLERAHADLEHQKLRLANSDTVEHFLSNQAQQAAAQTVETVNDEEEDDDTEDFS</sequence>
<feature type="compositionally biased region" description="Acidic residues" evidence="1">
    <location>
        <begin position="512"/>
        <end position="525"/>
    </location>
</feature>
<dbReference type="InterPro" id="IPR050600">
    <property type="entry name" value="SETD3_SETD6_MTase"/>
</dbReference>
<reference evidence="4" key="2">
    <citation type="submission" date="2020-04" db="EMBL/GenBank/DDBJ databases">
        <authorList>
            <consortium name="NCBI Genome Project"/>
        </authorList>
    </citation>
    <scope>NUCLEOTIDE SEQUENCE</scope>
    <source>
        <strain evidence="4">CBS 781.70</strain>
    </source>
</reference>
<evidence type="ECO:0000313" key="3">
    <source>
        <dbReference type="Proteomes" id="UP000504638"/>
    </source>
</evidence>
<reference evidence="4" key="3">
    <citation type="submission" date="2025-04" db="UniProtKB">
        <authorList>
            <consortium name="RefSeq"/>
        </authorList>
    </citation>
    <scope>IDENTIFICATION</scope>
    <source>
        <strain evidence="4">CBS 781.70</strain>
    </source>
</reference>
<dbReference type="InterPro" id="IPR046341">
    <property type="entry name" value="SET_dom_sf"/>
</dbReference>
<gene>
    <name evidence="2 4" type="ORF">P152DRAFT_391017</name>
</gene>
<feature type="compositionally biased region" description="Low complexity" evidence="1">
    <location>
        <begin position="501"/>
        <end position="511"/>
    </location>
</feature>
<proteinExistence type="predicted"/>
<dbReference type="GeneID" id="54416644"/>
<dbReference type="PANTHER" id="PTHR13271">
    <property type="entry name" value="UNCHARACTERIZED PUTATIVE METHYLTRANSFERASE"/>
    <property type="match status" value="1"/>
</dbReference>
<dbReference type="PANTHER" id="PTHR13271:SF76">
    <property type="entry name" value="SET DOMAIN-CONTAINING PROTEIN 8"/>
    <property type="match status" value="1"/>
</dbReference>
<name>A0A6G1GBS2_9PEZI</name>
<reference evidence="2 4" key="1">
    <citation type="submission" date="2020-01" db="EMBL/GenBank/DDBJ databases">
        <authorList>
            <consortium name="DOE Joint Genome Institute"/>
            <person name="Haridas S."/>
            <person name="Albert R."/>
            <person name="Binder M."/>
            <person name="Bloem J."/>
            <person name="Labutti K."/>
            <person name="Salamov A."/>
            <person name="Andreopoulos B."/>
            <person name="Baker S.E."/>
            <person name="Barry K."/>
            <person name="Bills G."/>
            <person name="Bluhm B.H."/>
            <person name="Cannon C."/>
            <person name="Castanera R."/>
            <person name="Culley D.E."/>
            <person name="Daum C."/>
            <person name="Ezra D."/>
            <person name="Gonzalez J.B."/>
            <person name="Henrissat B."/>
            <person name="Kuo A."/>
            <person name="Liang C."/>
            <person name="Lipzen A."/>
            <person name="Lutzoni F."/>
            <person name="Magnuson J."/>
            <person name="Mondo S."/>
            <person name="Nolan M."/>
            <person name="Ohm R."/>
            <person name="Pangilinan J."/>
            <person name="Park H.-J."/>
            <person name="Ramirez L."/>
            <person name="Alfaro M."/>
            <person name="Sun H."/>
            <person name="Tritt A."/>
            <person name="Yoshinaga Y."/>
            <person name="Zwiers L.-H."/>
            <person name="Turgeon B.G."/>
            <person name="Goodwin S.B."/>
            <person name="Spatafora J.W."/>
            <person name="Crous P.W."/>
            <person name="Grigoriev I.V."/>
        </authorList>
    </citation>
    <scope>NUCLEOTIDE SEQUENCE</scope>
    <source>
        <strain evidence="2 4">CBS 781.70</strain>
    </source>
</reference>
<feature type="region of interest" description="Disordered" evidence="1">
    <location>
        <begin position="501"/>
        <end position="525"/>
    </location>
</feature>
<evidence type="ECO:0000256" key="1">
    <source>
        <dbReference type="SAM" id="MobiDB-lite"/>
    </source>
</evidence>
<dbReference type="CDD" id="cd10527">
    <property type="entry name" value="SET_LSMT"/>
    <property type="match status" value="1"/>
</dbReference>
<dbReference type="RefSeq" id="XP_033537168.1">
    <property type="nucleotide sequence ID" value="XM_033676074.1"/>
</dbReference>
<dbReference type="AlphaFoldDB" id="A0A6G1GBS2"/>
<dbReference type="Gene3D" id="3.90.1410.10">
    <property type="entry name" value="set domain protein methyltransferase, domain 1"/>
    <property type="match status" value="1"/>
</dbReference>
<accession>A0A6G1GBS2</accession>
<dbReference type="OrthoDB" id="441812at2759"/>
<organism evidence="2">
    <name type="scientific">Eremomyces bilateralis CBS 781.70</name>
    <dbReference type="NCBI Taxonomy" id="1392243"/>
    <lineage>
        <taxon>Eukaryota</taxon>
        <taxon>Fungi</taxon>
        <taxon>Dikarya</taxon>
        <taxon>Ascomycota</taxon>
        <taxon>Pezizomycotina</taxon>
        <taxon>Dothideomycetes</taxon>
        <taxon>Dothideomycetes incertae sedis</taxon>
        <taxon>Eremomycetales</taxon>
        <taxon>Eremomycetaceae</taxon>
        <taxon>Eremomyces</taxon>
    </lineage>
</organism>